<feature type="signal peptide" evidence="1">
    <location>
        <begin position="1"/>
        <end position="20"/>
    </location>
</feature>
<gene>
    <name evidence="2" type="ORF">JY651_18405</name>
</gene>
<evidence type="ECO:0000313" key="3">
    <source>
        <dbReference type="Proteomes" id="UP000662747"/>
    </source>
</evidence>
<dbReference type="InterPro" id="IPR021452">
    <property type="entry name" value="DUF3103"/>
</dbReference>
<reference evidence="2 3" key="1">
    <citation type="submission" date="2021-02" db="EMBL/GenBank/DDBJ databases">
        <title>De Novo genome assembly of isolated myxobacteria.</title>
        <authorList>
            <person name="Stevens D.C."/>
        </authorList>
    </citation>
    <scope>NUCLEOTIDE SEQUENCE [LARGE SCALE GENOMIC DNA]</scope>
    <source>
        <strain evidence="3">SCPEA02</strain>
    </source>
</reference>
<sequence>MKRLGMVIALLVGLNAGAQARTAASSSAALRNRVSVSLAADKREMALTLAKQDAALRRALASRLSGEQLAVDLKQWLSTVPTQASVTAAAERADLNIRQRKGLEGEVDSLLQLRLASPSMLEPLKRGVEPLYAYEPDGNDATWQFIEAFDRFGGVHRLDVHRMPEQPVLVVDIDARRDLAAGIKLMRERLVSYGQRPMTTLDVGATATATSTPVTMLDRIYLNDDQEPWISGSAEVYAIVNGVDPSRDAPALDIVDMPYLDNDGTTYYPNQILIFWDRYRWAAANVILMEHDDNTNYQELVANLFTIASQILSAVGQPQISALVALGSGLVQSMPSNWFTNDDDYVDSFYTLEKDHTYTNYAGAAGNAVVSLRPYAIAGQ</sequence>
<dbReference type="Pfam" id="PF11301">
    <property type="entry name" value="DUF3103"/>
    <property type="match status" value="1"/>
</dbReference>
<name>A0ABX7P8J3_9BACT</name>
<protein>
    <submittedName>
        <fullName evidence="2">DUF3103 domain-containing protein</fullName>
    </submittedName>
</protein>
<accession>A0ABX7P8J3</accession>
<evidence type="ECO:0000313" key="2">
    <source>
        <dbReference type="EMBL" id="QSQ26771.1"/>
    </source>
</evidence>
<feature type="chain" id="PRO_5046248145" evidence="1">
    <location>
        <begin position="21"/>
        <end position="380"/>
    </location>
</feature>
<dbReference type="Proteomes" id="UP000662747">
    <property type="component" value="Chromosome"/>
</dbReference>
<dbReference type="EMBL" id="CP071090">
    <property type="protein sequence ID" value="QSQ26771.1"/>
    <property type="molecule type" value="Genomic_DNA"/>
</dbReference>
<evidence type="ECO:0000256" key="1">
    <source>
        <dbReference type="SAM" id="SignalP"/>
    </source>
</evidence>
<organism evidence="2 3">
    <name type="scientific">Pyxidicoccus parkwayensis</name>
    <dbReference type="NCBI Taxonomy" id="2813578"/>
    <lineage>
        <taxon>Bacteria</taxon>
        <taxon>Pseudomonadati</taxon>
        <taxon>Myxococcota</taxon>
        <taxon>Myxococcia</taxon>
        <taxon>Myxococcales</taxon>
        <taxon>Cystobacterineae</taxon>
        <taxon>Myxococcaceae</taxon>
        <taxon>Pyxidicoccus</taxon>
    </lineage>
</organism>
<proteinExistence type="predicted"/>
<keyword evidence="1" id="KW-0732">Signal</keyword>
<keyword evidence="3" id="KW-1185">Reference proteome</keyword>